<feature type="domain" description="ABC transporter" evidence="5">
    <location>
        <begin position="2"/>
        <end position="231"/>
    </location>
</feature>
<evidence type="ECO:0000256" key="2">
    <source>
        <dbReference type="ARBA" id="ARBA00022448"/>
    </source>
</evidence>
<organism evidence="6 7">
    <name type="scientific">Desulfobacca acetoxidans (strain ATCC 700848 / DSM 11109 / ASRB2)</name>
    <dbReference type="NCBI Taxonomy" id="880072"/>
    <lineage>
        <taxon>Bacteria</taxon>
        <taxon>Pseudomonadati</taxon>
        <taxon>Thermodesulfobacteriota</taxon>
        <taxon>Desulfobaccia</taxon>
        <taxon>Desulfobaccales</taxon>
        <taxon>Desulfobaccaceae</taxon>
        <taxon>Desulfobacca</taxon>
    </lineage>
</organism>
<evidence type="ECO:0000256" key="3">
    <source>
        <dbReference type="ARBA" id="ARBA00022741"/>
    </source>
</evidence>
<evidence type="ECO:0000259" key="5">
    <source>
        <dbReference type="PROSITE" id="PS50893"/>
    </source>
</evidence>
<dbReference type="HOGENOM" id="CLU_000604_1_2_7"/>
<comment type="similarity">
    <text evidence="1">Belongs to the ABC transporter superfamily.</text>
</comment>
<keyword evidence="2" id="KW-0813">Transport</keyword>
<dbReference type="PANTHER" id="PTHR43335">
    <property type="entry name" value="ABC TRANSPORTER, ATP-BINDING PROTEIN"/>
    <property type="match status" value="1"/>
</dbReference>
<dbReference type="RefSeq" id="WP_013705044.1">
    <property type="nucleotide sequence ID" value="NC_015388.1"/>
</dbReference>
<dbReference type="EMBL" id="CP002629">
    <property type="protein sequence ID" value="AEB07929.1"/>
    <property type="molecule type" value="Genomic_DNA"/>
</dbReference>
<keyword evidence="4" id="KW-0067">ATP-binding</keyword>
<dbReference type="STRING" id="880072.Desac_0030"/>
<dbReference type="CDD" id="cd03230">
    <property type="entry name" value="ABC_DR_subfamily_A"/>
    <property type="match status" value="1"/>
</dbReference>
<dbReference type="AlphaFoldDB" id="F2NGM2"/>
<gene>
    <name evidence="6" type="ordered locus">Desac_0030</name>
</gene>
<dbReference type="OrthoDB" id="9809450at2"/>
<dbReference type="InterPro" id="IPR003593">
    <property type="entry name" value="AAA+_ATPase"/>
</dbReference>
<dbReference type="Pfam" id="PF00005">
    <property type="entry name" value="ABC_tran"/>
    <property type="match status" value="1"/>
</dbReference>
<dbReference type="GO" id="GO:0005524">
    <property type="term" value="F:ATP binding"/>
    <property type="evidence" value="ECO:0007669"/>
    <property type="project" value="UniProtKB-KW"/>
</dbReference>
<reference evidence="7" key="2">
    <citation type="submission" date="2011-03" db="EMBL/GenBank/DDBJ databases">
        <title>The complete genome of Desulfobacca acetoxidans DSM 11109.</title>
        <authorList>
            <consortium name="US DOE Joint Genome Institute (JGI-PGF)"/>
            <person name="Lucas S."/>
            <person name="Copeland A."/>
            <person name="Lapidus A."/>
            <person name="Bruce D."/>
            <person name="Goodwin L."/>
            <person name="Pitluck S."/>
            <person name="Peters L."/>
            <person name="Kyrpides N."/>
            <person name="Mavromatis K."/>
            <person name="Ivanova N."/>
            <person name="Ovchinnikova G."/>
            <person name="Teshima H."/>
            <person name="Detter J.C."/>
            <person name="Han C."/>
            <person name="Land M."/>
            <person name="Hauser L."/>
            <person name="Markowitz V."/>
            <person name="Cheng J.-F."/>
            <person name="Hugenholtz P."/>
            <person name="Woyke T."/>
            <person name="Wu D."/>
            <person name="Spring S."/>
            <person name="Schueler E."/>
            <person name="Brambilla E."/>
            <person name="Klenk H.-P."/>
            <person name="Eisen J.A."/>
        </authorList>
    </citation>
    <scope>NUCLEOTIDE SEQUENCE [LARGE SCALE GENOMIC DNA]</scope>
    <source>
        <strain evidence="7">ATCC 700848 / DSM 11109 / ASRB2</strain>
    </source>
</reference>
<keyword evidence="6" id="KW-0378">Hydrolase</keyword>
<dbReference type="GO" id="GO:0016887">
    <property type="term" value="F:ATP hydrolysis activity"/>
    <property type="evidence" value="ECO:0007669"/>
    <property type="project" value="InterPro"/>
</dbReference>
<keyword evidence="3" id="KW-0547">Nucleotide-binding</keyword>
<proteinExistence type="inferred from homology"/>
<dbReference type="PANTHER" id="PTHR43335:SF4">
    <property type="entry name" value="ABC TRANSPORTER, ATP-BINDING PROTEIN"/>
    <property type="match status" value="1"/>
</dbReference>
<sequence length="310" mass="33856">MIAVRDLTKYYGSIAAIQQLNFEVADGEIVGFLGPNAAGKTTTLKILAGYMPPTSGTASVKGYDCISQSLAARHCLGYLPENVPLYPDLTVAQFLDFVAQAKGLDRSQRRLEVDRAVSDCSLEEVKQTLIAVLSKGFRQRVGLAQALLGRPPLLILDEPTIGLDPAQIVEIRELIRQLAGEHTVILSSHILPEVSQLCQRVIIINRGQIVASDTPANLTNQLGRDARLHLSVKGPTSEVEAALKAVRGVKTVLSEADGSFSLEADLDYEVRPELARCVVQHGWDLLELKTQEFTLEDVFMNLVTEEKPTD</sequence>
<evidence type="ECO:0000313" key="6">
    <source>
        <dbReference type="EMBL" id="AEB07929.1"/>
    </source>
</evidence>
<evidence type="ECO:0000256" key="4">
    <source>
        <dbReference type="ARBA" id="ARBA00022840"/>
    </source>
</evidence>
<dbReference type="InterPro" id="IPR003439">
    <property type="entry name" value="ABC_transporter-like_ATP-bd"/>
</dbReference>
<dbReference type="Gene3D" id="3.40.50.300">
    <property type="entry name" value="P-loop containing nucleotide triphosphate hydrolases"/>
    <property type="match status" value="1"/>
</dbReference>
<keyword evidence="7" id="KW-1185">Reference proteome</keyword>
<dbReference type="Proteomes" id="UP000000483">
    <property type="component" value="Chromosome"/>
</dbReference>
<dbReference type="SUPFAM" id="SSF52540">
    <property type="entry name" value="P-loop containing nucleoside triphosphate hydrolases"/>
    <property type="match status" value="1"/>
</dbReference>
<protein>
    <submittedName>
        <fullName evidence="6">Sulfate-transporting ATPase</fullName>
        <ecNumber evidence="6">3.6.3.25</ecNumber>
    </submittedName>
</protein>
<reference evidence="6 7" key="1">
    <citation type="journal article" date="2011" name="Stand. Genomic Sci.">
        <title>Complete genome sequence of the acetate-degrading sulfate reducer Desulfobacca acetoxidans type strain (ASRB2).</title>
        <authorList>
            <person name="Goker M."/>
            <person name="Teshima H."/>
            <person name="Lapidus A."/>
            <person name="Nolan M."/>
            <person name="Lucas S."/>
            <person name="Hammon N."/>
            <person name="Deshpande S."/>
            <person name="Cheng J.F."/>
            <person name="Tapia R."/>
            <person name="Han C."/>
            <person name="Goodwin L."/>
            <person name="Pitluck S."/>
            <person name="Huntemann M."/>
            <person name="Liolios K."/>
            <person name="Ivanova N."/>
            <person name="Pagani I."/>
            <person name="Mavromatis K."/>
            <person name="Ovchinikova G."/>
            <person name="Pati A."/>
            <person name="Chen A."/>
            <person name="Palaniappan K."/>
            <person name="Land M."/>
            <person name="Hauser L."/>
            <person name="Brambilla E.M."/>
            <person name="Rohde M."/>
            <person name="Spring S."/>
            <person name="Detter J.C."/>
            <person name="Woyke T."/>
            <person name="Bristow J."/>
            <person name="Eisen J.A."/>
            <person name="Markowitz V."/>
            <person name="Hugenholtz P."/>
            <person name="Kyrpides N.C."/>
            <person name="Klenk H.P."/>
        </authorList>
    </citation>
    <scope>NUCLEOTIDE SEQUENCE [LARGE SCALE GENOMIC DNA]</scope>
    <source>
        <strain evidence="7">ATCC 700848 / DSM 11109 / ASRB2</strain>
    </source>
</reference>
<name>F2NGM2_DESAR</name>
<evidence type="ECO:0000313" key="7">
    <source>
        <dbReference type="Proteomes" id="UP000000483"/>
    </source>
</evidence>
<dbReference type="KEGG" id="dao:Desac_0030"/>
<dbReference type="eggNOG" id="COG1131">
    <property type="taxonomic scope" value="Bacteria"/>
</dbReference>
<dbReference type="SMART" id="SM00382">
    <property type="entry name" value="AAA"/>
    <property type="match status" value="1"/>
</dbReference>
<dbReference type="InterPro" id="IPR027417">
    <property type="entry name" value="P-loop_NTPase"/>
</dbReference>
<evidence type="ECO:0000256" key="1">
    <source>
        <dbReference type="ARBA" id="ARBA00005417"/>
    </source>
</evidence>
<dbReference type="PROSITE" id="PS50893">
    <property type="entry name" value="ABC_TRANSPORTER_2"/>
    <property type="match status" value="1"/>
</dbReference>
<dbReference type="EC" id="3.6.3.25" evidence="6"/>
<accession>F2NGM2</accession>